<evidence type="ECO:0000256" key="5">
    <source>
        <dbReference type="SAM" id="MobiDB-lite"/>
    </source>
</evidence>
<evidence type="ECO:0000256" key="1">
    <source>
        <dbReference type="ARBA" id="ARBA00001957"/>
    </source>
</evidence>
<dbReference type="InterPro" id="IPR000873">
    <property type="entry name" value="AMP-dep_synth/lig_dom"/>
</dbReference>
<feature type="region of interest" description="Disordered" evidence="5">
    <location>
        <begin position="875"/>
        <end position="901"/>
    </location>
</feature>
<dbReference type="Gene3D" id="3.30.559.10">
    <property type="entry name" value="Chloramphenicol acetyltransferase-like domain"/>
    <property type="match status" value="4"/>
</dbReference>
<dbReference type="Proteomes" id="UP000635245">
    <property type="component" value="Unassembled WGS sequence"/>
</dbReference>
<dbReference type="RefSeq" id="WP_200323057.1">
    <property type="nucleotide sequence ID" value="NZ_JAENJH010000008.1"/>
</dbReference>
<dbReference type="InterPro" id="IPR042099">
    <property type="entry name" value="ANL_N_sf"/>
</dbReference>
<dbReference type="FunFam" id="1.10.1200.10:FF:000005">
    <property type="entry name" value="Nonribosomal peptide synthetase 1"/>
    <property type="match status" value="1"/>
</dbReference>
<comment type="similarity">
    <text evidence="2">Belongs to the ATP-dependent AMP-binding enzyme family.</text>
</comment>
<evidence type="ECO:0000256" key="2">
    <source>
        <dbReference type="ARBA" id="ARBA00006432"/>
    </source>
</evidence>
<keyword evidence="3" id="KW-0596">Phosphopantetheine</keyword>
<protein>
    <submittedName>
        <fullName evidence="7">Amino acid adenylation domain-containing protein</fullName>
    </submittedName>
</protein>
<evidence type="ECO:0000313" key="7">
    <source>
        <dbReference type="EMBL" id="MBK1787885.1"/>
    </source>
</evidence>
<dbReference type="GO" id="GO:0003824">
    <property type="term" value="F:catalytic activity"/>
    <property type="evidence" value="ECO:0007669"/>
    <property type="project" value="InterPro"/>
</dbReference>
<dbReference type="Pfam" id="PF00501">
    <property type="entry name" value="AMP-binding"/>
    <property type="match status" value="4"/>
</dbReference>
<dbReference type="CDD" id="cd05930">
    <property type="entry name" value="A_NRPS"/>
    <property type="match status" value="3"/>
</dbReference>
<dbReference type="GO" id="GO:0043041">
    <property type="term" value="P:amino acid activation for nonribosomal peptide biosynthetic process"/>
    <property type="evidence" value="ECO:0007669"/>
    <property type="project" value="TreeGrafter"/>
</dbReference>
<dbReference type="Gene3D" id="3.30.300.30">
    <property type="match status" value="4"/>
</dbReference>
<dbReference type="SUPFAM" id="SSF52777">
    <property type="entry name" value="CoA-dependent acyltransferases"/>
    <property type="match status" value="8"/>
</dbReference>
<dbReference type="GO" id="GO:0008610">
    <property type="term" value="P:lipid biosynthetic process"/>
    <property type="evidence" value="ECO:0007669"/>
    <property type="project" value="UniProtKB-ARBA"/>
</dbReference>
<feature type="region of interest" description="Disordered" evidence="5">
    <location>
        <begin position="2937"/>
        <end position="2956"/>
    </location>
</feature>
<dbReference type="FunFam" id="3.40.50.12780:FF:000012">
    <property type="entry name" value="Non-ribosomal peptide synthetase"/>
    <property type="match status" value="2"/>
</dbReference>
<accession>A0A934V833</accession>
<dbReference type="PANTHER" id="PTHR45527">
    <property type="entry name" value="NONRIBOSOMAL PEPTIDE SYNTHETASE"/>
    <property type="match status" value="1"/>
</dbReference>
<dbReference type="EMBL" id="JAENJH010000008">
    <property type="protein sequence ID" value="MBK1787885.1"/>
    <property type="molecule type" value="Genomic_DNA"/>
</dbReference>
<feature type="domain" description="Carrier" evidence="6">
    <location>
        <begin position="1927"/>
        <end position="2002"/>
    </location>
</feature>
<dbReference type="PROSITE" id="PS00455">
    <property type="entry name" value="AMP_BINDING"/>
    <property type="match status" value="4"/>
</dbReference>
<keyword evidence="4" id="KW-0597">Phosphoprotein</keyword>
<feature type="domain" description="Carrier" evidence="6">
    <location>
        <begin position="898"/>
        <end position="973"/>
    </location>
</feature>
<evidence type="ECO:0000313" key="8">
    <source>
        <dbReference type="Proteomes" id="UP000635245"/>
    </source>
</evidence>
<dbReference type="Pfam" id="PF13193">
    <property type="entry name" value="AMP-binding_C"/>
    <property type="match status" value="4"/>
</dbReference>
<dbReference type="FunFam" id="3.40.50.980:FF:000001">
    <property type="entry name" value="Non-ribosomal peptide synthetase"/>
    <property type="match status" value="2"/>
</dbReference>
<dbReference type="PROSITE" id="PS50075">
    <property type="entry name" value="CARRIER"/>
    <property type="match status" value="4"/>
</dbReference>
<dbReference type="InterPro" id="IPR020845">
    <property type="entry name" value="AMP-binding_CS"/>
</dbReference>
<evidence type="ECO:0000256" key="4">
    <source>
        <dbReference type="ARBA" id="ARBA00022553"/>
    </source>
</evidence>
<feature type="domain" description="Carrier" evidence="6">
    <location>
        <begin position="2958"/>
        <end position="3033"/>
    </location>
</feature>
<dbReference type="InterPro" id="IPR020806">
    <property type="entry name" value="PKS_PP-bd"/>
</dbReference>
<sequence length="4113" mass="440773">MSWSSLSTGGEPSALHRRLWFLEQLDADAGRYTTTYAVRLRGELDEVALDHAFSALLERHPELGSHCVDRDGEPVVVEAPDRPVLTRSSLEGRSPWNTLPDDERPFAAALATESTGDRLLVVRAHQSVAGPGVLPGLVTELGELYAGRVPRPAAEHGPAGPPARRWRESLDALQAHDIPADRPRPAIWRAQGATVGFAVPASFAGPDDAEFAVLAHTLLARHSGRWSGVLALARRGRTVPVPLDLPGDLPLGDALSRTRSLLADAGDVDVELVLADEAAASDMSRNPVFGVLVDVVDTVPQTFGNLAVEALPCRVTTTRYDLVLRFTRTPEGGWSGELEYPHSLLSRGAAERLAARAARLCASVADGGDSPIGRLELMPEAERAATLPAPPRRAVPTTTTHELVAEQARRSPDAVAVDGTDATLTYSELMARADAVTEHLCGLGVGVGDLVGVAVPRSAGLLCTLLGVLRTGAAYVPLDPDHPGQRLSHILDDAGVRVLLTTGDVRRDLPAVSGEIVELDEIAPASGTMASPTVTADDPAYVIYTSGSTGRPKGVQVGHGALANFLTSMSERPGVPDGVTFPAITTVSFDIAALELYLPLLRGGRVVVADRTQARDPERLAGLLTRVDARIMQATPVTWRLLLESGWRPPAGFVALCGGEKLPPELAARLCESGVRLWDLYGPTETTIWSSVAALSDGVVRDFAPVANTTLYVLDDRMEPVPLGGTGELYIGGAGVALGYLGRSALTAERFVPDPYGDGPGGRLYRTGDVARRHPDGRIEILGRTDHQVKIRGFRVEPGEIESVLAEHPLVRAAVVHLLTDDNGEATLVGYLRAAGGREPPSPELVRAHCSLRLPPYMVPARFVLLDEFPTTPNGKVDRAALPAPSAEPGPWPAEPDEPRTPTERVVSTVLAELLGNPALGPHDDFFALGGHSLLAIRAMNALRAELGVDAPLSTLFEARTVARLAARLAEATSAAPPLVPVPRTEPLPLSFAQRRLWFLAQLDPDSRQYSEPFSVRLTGPLDKARLDEALSLLLERHEILRTRYPSGADGDPVQVVDPPARTPVAAERGDPAEALSGMLATPFDLSAAPPVRIRVVSSSDDEHAVLFVVHHIATDDRSQEILADELEAAYRGRPLPPLPVQYGDYVVWQRDRLTEHAREDHLRFWRAQLTGVRPAEVPTDRPRPDVWDDDGGSVGFTVPPALAAGLADLGGRSGTTPFMAHLAVLFGLLGTATGQTDLAVGVPVAGRDHPGAENLIGCFVNTIVLRANLSGSPSFAELLSAVRDDAVRAYAHDELPFELLVEDLAPQRDPARNPLFQIMFTLHGARRADAVAMPGIGGAKLDLSWHLSERADGGLDGRIDYATALFDAETVGHLAERYVRMLGLVVDQCDRPVDDLPLLSTSELTALRRVATGPGAPADALLVQDLIAARAAERPGAVAVTGADRTLTYSELDREANRLARRLRELGAATGEYVGVLLPRTTDLVVALLAVLRSGAAYVPLDPQHPAERTTSALRDSGAALLVTHTDLAPRVPARLVPLDDSVERTAIARHPATPPSVRPGQDDLAYVVYTSGSTGRPKGVLVTHGGLANYLDWACRELSPGGTVPLHTSIAFDLVLTSVFPPLGAGATIALVESEQAGVDGLVAAGPQPFGLVKLTPTHLDLLGTTLSDVDQAGVSRCLVVAGEQLRGEQLAAWHRHAPDTVVVNSYGPSEVTIACCAEIARAGDVGPGAVPIGKPLPGVTCHVLDDTMRPVVWGAVGELYVGGRGVARGYLGQPARTAEAFVPDPFSAERGGRLYRTGDLVRLRGDGRLEFHGRRDQQVKIRGFRVEPGEVQSVLSTHPGVRAAAVVAAESAQGDRVLGAHVAPDGDGVDLADLRAFLAARLPEHLVPTLWSTVAELPLLRNGKLDHAALPTLAPAASDQPFAEPETPTEQAIADVWSAVLGVERVGVHDNFFDLGGQSLAATRVAARLKERLGLPVSVRDVFTGQTVTRLAATLDARTGTAAVARISPIPRTTALPLSFAQQRLWFLDQLVAGRSDYLVPTALRLRGELDVDALAGALSAVVARHEILRSRYLSGPDGQPELVIDPPAPVPLRVEHDDPRQVLADEAAGPIDLATGPMLRARLVRAGPDEHVLVLTIHHIATDGWSTGLLAAELDAAYRGAELPALPVGYVDHSAWQRERMSGEHLAERLTFWREQLADLEPTELPTDRPRPRVHDPRGALRRFRVAPDTARALDELGHRHRATTFTTLLAAFFAVVSRYTGRTDVAVGTPVAGRAAPESEDLVGLFVNTVVQRADLSGDPAFGDLLDRVRARTVDVMAHDDLPFELLVEDLAPERDLSRNPLFQLLFAYRDEGEDRFHLPGLEVTPEPVPSRTSKFDVTVELTRAPDGGLDGVVEYATALFDSATIDRLVTHFLHLLDHAAASPGTPVSRLALLDDTEAAALLRTGTGPVRSRGEHQLPELIAQRARHTPDAVAVRDELGHLTYGDLLTRADALARTLRATGIGRDDVVGVCLPRRPDLVVAILGVQRAGAAVLPLDPAHPAERHRWMLEDSGARLVIADPDTTPPGTAVLTPDSVGAAESGPEPVRADPDSLAYVVYTSGSTGRPKGVGVAHRGIRNRVLWAVETFGISPADRMLQKTVITFDAAMWEVLAPLVSGGTVVLAPSGVEHDPAAMVRTVAEHEVTILQAVPSLWRPLADEPGLGDRSSLRLLFSAGEPLTTELADRLPAQLVNTYGPTECSIDVTAWPHAEGGPGSDSGSVPIGRPLDNTRIHVLDPDGGLAPTGVAGELFAAGDGLARGYLGRPRRTAEAFVPDPYGPPGSRMYRTGDIVRRDADGVLHFLGRDDDQVKIRGIRIEPREIETVLSEHPGVAAAAVVPRPGPEGRLQLVAYVLPRTASLPDSDLRDHLLATLPAPYVPSIFVLLDRLPLTSSGKTDRAALPSPDESRLGHRLVPPTTTEEKLVASVWREVLDLNAVGITEDFFTLGGHSLLAGRVTSRLRAASGVELPVRAVFEDRTVAGLAARLTRYRDSLEADTPPLAAELRVDEPPLSFAQQRLWFLDQLNPGGTEYHVTWALRLAGRLDVAALSSAVSDLLARHETLRTRYPKGKHGDPFQLVEPAAPVNLTPVELGPEESAEGRLGALSRTPFALAERPPVTPILLRTGTDEHVFALVLHHIASDGWSEEILARELSELYSARLDGRAPTLVPAPLQYADYASWQRNRIDGELLDDQLEHWRRRLSGLPRLDLPTDRLRMPSADGEGAVVRFRLPAEVCRTLVALGRRRGATPFMTFLAVFACLLHRNTGAVDVPVGTPVAGRGRSELENVVGFFVNTVVVRADLGDNPSFDELVDRVRDAALDAFGHDELPFDLLVEELAPQRDLARTPLFDVMFEVREAPEDTPRLRDLDVRRVTTATTTAKFDLTMALTAEPDGGYSADVEYATALFDESTMERLTGHFAELARSAARSPDAPIGQLTLLTAAERRLLVHDWNEPGSETGPECLHDAFDAQVDHCPSAVAVDGPGGPLTYTELSARADELATRLRAVGAGAERPVAVLLERSSAAVIALLAVLKSGSAYVPLDPAHPPERIAFMLDELAPAAVIAEPATPALAGVEHPVLSVAGGGRDPIADDAPAPVHPDQLAYLIYTSGSSGRPKAVMVPHRAYTQHCRVIADTYDIRAGDRVLLLAALTFDVAMDQIAATLLAGATVVIGESVFWTPAELPDRLAENRVTHMEITPAYYREMMAGVGEADARLAGLRLMNVGSDVVTHDDARRWLDTALPGRFLCTYGPTEATITSVVHPVTREAAAEGAPDGPLPIGRPVPGTRAYVLDEAMNPVPVGVPGELYLGGHRLSRGYLGRAGLTADRFVPDPLGERPGQRLYRTGDLVRYRSGGDLEFLGRIDTQVKVRGFRIELGEVEAALAQHPGVQAVAVATHGEPGGERALVGYVVPADGRTCSPSELRAFLRGRLPDYMVPALWVTLDTLPLTASKKIDRKALPAPDLRQAALDREHVEPRGEIEAAIADIWADVLAVPRVSVHDDFFEIGGHSLLATRVMTRLEDLFAIDVPLRVLFEATSVAAQAEALERLAETEAEHETNSNQHRPMQVNDR</sequence>
<dbReference type="FunFam" id="1.10.1200.10:FF:000016">
    <property type="entry name" value="Non-ribosomal peptide synthase"/>
    <property type="match status" value="3"/>
</dbReference>
<dbReference type="InterPro" id="IPR025110">
    <property type="entry name" value="AMP-bd_C"/>
</dbReference>
<dbReference type="GO" id="GO:0072330">
    <property type="term" value="P:monocarboxylic acid biosynthetic process"/>
    <property type="evidence" value="ECO:0007669"/>
    <property type="project" value="UniProtKB-ARBA"/>
</dbReference>
<keyword evidence="8" id="KW-1185">Reference proteome</keyword>
<dbReference type="Pfam" id="PF00668">
    <property type="entry name" value="Condensation"/>
    <property type="match status" value="3"/>
</dbReference>
<feature type="region of interest" description="Disordered" evidence="5">
    <location>
        <begin position="4092"/>
        <end position="4113"/>
    </location>
</feature>
<dbReference type="SUPFAM" id="SSF56801">
    <property type="entry name" value="Acetyl-CoA synthetase-like"/>
    <property type="match status" value="4"/>
</dbReference>
<dbReference type="Gene3D" id="1.10.1200.10">
    <property type="entry name" value="ACP-like"/>
    <property type="match status" value="3"/>
</dbReference>
<reference evidence="7" key="1">
    <citation type="submission" date="2020-12" db="EMBL/GenBank/DDBJ databases">
        <title>Prauserella sp. ASG 168, a novel actinomycete isolated from cave rock.</title>
        <authorList>
            <person name="Suriyachadkun C."/>
        </authorList>
    </citation>
    <scope>NUCLEOTIDE SEQUENCE</scope>
    <source>
        <strain evidence="7">ASG 168</strain>
    </source>
</reference>
<feature type="domain" description="Carrier" evidence="6">
    <location>
        <begin position="4017"/>
        <end position="4092"/>
    </location>
</feature>
<dbReference type="PANTHER" id="PTHR45527:SF1">
    <property type="entry name" value="FATTY ACID SYNTHASE"/>
    <property type="match status" value="1"/>
</dbReference>
<dbReference type="NCBIfam" id="NF003417">
    <property type="entry name" value="PRK04813.1"/>
    <property type="match status" value="4"/>
</dbReference>
<dbReference type="Gene3D" id="3.40.50.980">
    <property type="match status" value="4"/>
</dbReference>
<gene>
    <name evidence="7" type="ORF">JHE00_26445</name>
</gene>
<dbReference type="GO" id="GO:0005829">
    <property type="term" value="C:cytosol"/>
    <property type="evidence" value="ECO:0007669"/>
    <property type="project" value="TreeGrafter"/>
</dbReference>
<evidence type="ECO:0000256" key="3">
    <source>
        <dbReference type="ARBA" id="ARBA00022450"/>
    </source>
</evidence>
<dbReference type="Gene3D" id="3.40.50.1820">
    <property type="entry name" value="alpha/beta hydrolase"/>
    <property type="match status" value="1"/>
</dbReference>
<dbReference type="FunFam" id="2.30.38.10:FF:000001">
    <property type="entry name" value="Non-ribosomal peptide synthetase PvdI"/>
    <property type="match status" value="1"/>
</dbReference>
<dbReference type="InterPro" id="IPR036736">
    <property type="entry name" value="ACP-like_sf"/>
</dbReference>
<dbReference type="Gene3D" id="3.30.559.30">
    <property type="entry name" value="Nonribosomal peptide synthetase, condensation domain"/>
    <property type="match status" value="4"/>
</dbReference>
<feature type="region of interest" description="Disordered" evidence="5">
    <location>
        <begin position="2567"/>
        <end position="2592"/>
    </location>
</feature>
<dbReference type="NCBIfam" id="TIGR01733">
    <property type="entry name" value="AA-adenyl-dom"/>
    <property type="match status" value="4"/>
</dbReference>
<dbReference type="InterPro" id="IPR045851">
    <property type="entry name" value="AMP-bd_C_sf"/>
</dbReference>
<dbReference type="GO" id="GO:0031177">
    <property type="term" value="F:phosphopantetheine binding"/>
    <property type="evidence" value="ECO:0007669"/>
    <property type="project" value="InterPro"/>
</dbReference>
<dbReference type="InterPro" id="IPR001242">
    <property type="entry name" value="Condensation_dom"/>
</dbReference>
<dbReference type="CDD" id="cd19531">
    <property type="entry name" value="LCL_NRPS-like"/>
    <property type="match status" value="3"/>
</dbReference>
<dbReference type="InterPro" id="IPR009081">
    <property type="entry name" value="PP-bd_ACP"/>
</dbReference>
<dbReference type="Pfam" id="PF00550">
    <property type="entry name" value="PP-binding"/>
    <property type="match status" value="4"/>
</dbReference>
<dbReference type="Gene3D" id="2.30.38.10">
    <property type="entry name" value="Luciferase, Domain 3"/>
    <property type="match status" value="2"/>
</dbReference>
<comment type="cofactor">
    <cofactor evidence="1">
        <name>pantetheine 4'-phosphate</name>
        <dbReference type="ChEBI" id="CHEBI:47942"/>
    </cofactor>
</comment>
<dbReference type="InterPro" id="IPR010071">
    <property type="entry name" value="AA_adenyl_dom"/>
</dbReference>
<dbReference type="InterPro" id="IPR029058">
    <property type="entry name" value="AB_hydrolase_fold"/>
</dbReference>
<comment type="caution">
    <text evidence="7">The sequence shown here is derived from an EMBL/GenBank/DDBJ whole genome shotgun (WGS) entry which is preliminary data.</text>
</comment>
<dbReference type="SMART" id="SM00823">
    <property type="entry name" value="PKS_PP"/>
    <property type="match status" value="4"/>
</dbReference>
<organism evidence="7 8">
    <name type="scientific">Prauserella cavernicola</name>
    <dbReference type="NCBI Taxonomy" id="2800127"/>
    <lineage>
        <taxon>Bacteria</taxon>
        <taxon>Bacillati</taxon>
        <taxon>Actinomycetota</taxon>
        <taxon>Actinomycetes</taxon>
        <taxon>Pseudonocardiales</taxon>
        <taxon>Pseudonocardiaceae</taxon>
        <taxon>Prauserella</taxon>
    </lineage>
</organism>
<dbReference type="GO" id="GO:0044550">
    <property type="term" value="P:secondary metabolite biosynthetic process"/>
    <property type="evidence" value="ECO:0007669"/>
    <property type="project" value="UniProtKB-ARBA"/>
</dbReference>
<proteinExistence type="inferred from homology"/>
<dbReference type="InterPro" id="IPR023213">
    <property type="entry name" value="CAT-like_dom_sf"/>
</dbReference>
<evidence type="ECO:0000259" key="6">
    <source>
        <dbReference type="PROSITE" id="PS50075"/>
    </source>
</evidence>
<dbReference type="FunFam" id="3.30.300.30:FF:000010">
    <property type="entry name" value="Enterobactin synthetase component F"/>
    <property type="match status" value="2"/>
</dbReference>
<dbReference type="SUPFAM" id="SSF47336">
    <property type="entry name" value="ACP-like"/>
    <property type="match status" value="4"/>
</dbReference>
<name>A0A934V833_9PSEU</name>
<dbReference type="Gene3D" id="3.40.50.12780">
    <property type="entry name" value="N-terminal domain of ligase-like"/>
    <property type="match status" value="2"/>
</dbReference>